<dbReference type="AlphaFoldDB" id="A0A9D2DDT8"/>
<evidence type="ECO:0000313" key="3">
    <source>
        <dbReference type="Proteomes" id="UP000824014"/>
    </source>
</evidence>
<reference evidence="2" key="2">
    <citation type="submission" date="2021-04" db="EMBL/GenBank/DDBJ databases">
        <authorList>
            <person name="Gilroy R."/>
        </authorList>
    </citation>
    <scope>NUCLEOTIDE SEQUENCE</scope>
    <source>
        <strain evidence="2">ChiHjej11B10-19426</strain>
    </source>
</reference>
<dbReference type="InterPro" id="IPR036525">
    <property type="entry name" value="Tubulin/FtsZ_GTPase_sf"/>
</dbReference>
<reference evidence="2" key="1">
    <citation type="journal article" date="2021" name="PeerJ">
        <title>Extensive microbial diversity within the chicken gut microbiome revealed by metagenomics and culture.</title>
        <authorList>
            <person name="Gilroy R."/>
            <person name="Ravi A."/>
            <person name="Getino M."/>
            <person name="Pursley I."/>
            <person name="Horton D.L."/>
            <person name="Alikhan N.F."/>
            <person name="Baker D."/>
            <person name="Gharbi K."/>
            <person name="Hall N."/>
            <person name="Watson M."/>
            <person name="Adriaenssens E.M."/>
            <person name="Foster-Nyarko E."/>
            <person name="Jarju S."/>
            <person name="Secka A."/>
            <person name="Antonio M."/>
            <person name="Oren A."/>
            <person name="Chaudhuri R.R."/>
            <person name="La Ragione R."/>
            <person name="Hildebrand F."/>
            <person name="Pallen M.J."/>
        </authorList>
    </citation>
    <scope>NUCLEOTIDE SEQUENCE</scope>
    <source>
        <strain evidence="2">ChiHjej11B10-19426</strain>
    </source>
</reference>
<dbReference type="InterPro" id="IPR003008">
    <property type="entry name" value="Tubulin_FtsZ_GTPase"/>
</dbReference>
<dbReference type="Gene3D" id="3.40.50.1440">
    <property type="entry name" value="Tubulin/FtsZ, GTPase domain"/>
    <property type="match status" value="1"/>
</dbReference>
<dbReference type="Proteomes" id="UP000824014">
    <property type="component" value="Unassembled WGS sequence"/>
</dbReference>
<proteinExistence type="predicted"/>
<dbReference type="SUPFAM" id="SSF52490">
    <property type="entry name" value="Tubulin nucleotide-binding domain-like"/>
    <property type="match status" value="1"/>
</dbReference>
<sequence length="188" mass="21240">MDKTFLLERIVGTVKAADVRSIRRMVKQASNRLVLVGTLGGQTGSKYLPLLALDAVLRGRTVYAVVARPLDCEGPLTHDLAEKAMRKLAASSSMTLVLENQALTQIPNLPFHHMNRPLVETVSAVCAKKPFQKQTDCRIRDLQKLIPEPYRIGIERTDRDGTHIRPLLSFVCEMKHLSKRERKRLFDL</sequence>
<dbReference type="EMBL" id="DXCC01000014">
    <property type="protein sequence ID" value="HIZ15108.1"/>
    <property type="molecule type" value="Genomic_DNA"/>
</dbReference>
<dbReference type="Pfam" id="PF00091">
    <property type="entry name" value="Tubulin"/>
    <property type="match status" value="1"/>
</dbReference>
<gene>
    <name evidence="2" type="ORF">H9816_04290</name>
</gene>
<feature type="domain" description="Tubulin/FtsZ GTPase" evidence="1">
    <location>
        <begin position="18"/>
        <end position="106"/>
    </location>
</feature>
<name>A0A9D2DDT8_9BACT</name>
<evidence type="ECO:0000259" key="1">
    <source>
        <dbReference type="Pfam" id="PF00091"/>
    </source>
</evidence>
<accession>A0A9D2DDT8</accession>
<organism evidence="2 3">
    <name type="scientific">Candidatus Tidjanibacter faecipullorum</name>
    <dbReference type="NCBI Taxonomy" id="2838766"/>
    <lineage>
        <taxon>Bacteria</taxon>
        <taxon>Pseudomonadati</taxon>
        <taxon>Bacteroidota</taxon>
        <taxon>Bacteroidia</taxon>
        <taxon>Bacteroidales</taxon>
        <taxon>Rikenellaceae</taxon>
        <taxon>Tidjanibacter</taxon>
    </lineage>
</organism>
<protein>
    <recommendedName>
        <fullName evidence="1">Tubulin/FtsZ GTPase domain-containing protein</fullName>
    </recommendedName>
</protein>
<evidence type="ECO:0000313" key="2">
    <source>
        <dbReference type="EMBL" id="HIZ15108.1"/>
    </source>
</evidence>
<comment type="caution">
    <text evidence="2">The sequence shown here is derived from an EMBL/GenBank/DDBJ whole genome shotgun (WGS) entry which is preliminary data.</text>
</comment>
<dbReference type="GO" id="GO:0005525">
    <property type="term" value="F:GTP binding"/>
    <property type="evidence" value="ECO:0007669"/>
    <property type="project" value="InterPro"/>
</dbReference>